<organism evidence="8 9">
    <name type="scientific">Pseudopedobacter saltans</name>
    <dbReference type="NCBI Taxonomy" id="151895"/>
    <lineage>
        <taxon>Bacteria</taxon>
        <taxon>Pseudomonadati</taxon>
        <taxon>Bacteroidota</taxon>
        <taxon>Sphingobacteriia</taxon>
        <taxon>Sphingobacteriales</taxon>
        <taxon>Sphingobacteriaceae</taxon>
        <taxon>Pseudopedobacter</taxon>
    </lineage>
</organism>
<feature type="domain" description="HTH crp-type" evidence="7">
    <location>
        <begin position="270"/>
        <end position="342"/>
    </location>
</feature>
<dbReference type="EMBL" id="QFOI01000143">
    <property type="protein sequence ID" value="PZP48840.1"/>
    <property type="molecule type" value="Genomic_DNA"/>
</dbReference>
<evidence type="ECO:0000256" key="4">
    <source>
        <dbReference type="PROSITE-ProRule" id="PRU00169"/>
    </source>
</evidence>
<evidence type="ECO:0000256" key="2">
    <source>
        <dbReference type="ARBA" id="ARBA00023125"/>
    </source>
</evidence>
<evidence type="ECO:0000256" key="1">
    <source>
        <dbReference type="ARBA" id="ARBA00023015"/>
    </source>
</evidence>
<dbReference type="PROSITE" id="PS51063">
    <property type="entry name" value="HTH_CRP_2"/>
    <property type="match status" value="1"/>
</dbReference>
<dbReference type="GO" id="GO:0003700">
    <property type="term" value="F:DNA-binding transcription factor activity"/>
    <property type="evidence" value="ECO:0007669"/>
    <property type="project" value="TreeGrafter"/>
</dbReference>
<dbReference type="SUPFAM" id="SSF52172">
    <property type="entry name" value="CheY-like"/>
    <property type="match status" value="1"/>
</dbReference>
<dbReference type="InterPro" id="IPR018490">
    <property type="entry name" value="cNMP-bd_dom_sf"/>
</dbReference>
<protein>
    <recommendedName>
        <fullName evidence="10">Transcriptional regulator, Crp/Fnr family</fullName>
    </recommendedName>
</protein>
<evidence type="ECO:0000256" key="3">
    <source>
        <dbReference type="ARBA" id="ARBA00023163"/>
    </source>
</evidence>
<dbReference type="SMART" id="SM00448">
    <property type="entry name" value="REC"/>
    <property type="match status" value="1"/>
</dbReference>
<keyword evidence="2" id="KW-0238">DNA-binding</keyword>
<proteinExistence type="predicted"/>
<dbReference type="Pfam" id="PF13545">
    <property type="entry name" value="HTH_Crp_2"/>
    <property type="match status" value="1"/>
</dbReference>
<evidence type="ECO:0000259" key="6">
    <source>
        <dbReference type="PROSITE" id="PS50110"/>
    </source>
</evidence>
<sequence length="350" mass="39986">MKSILVIEYNRCQRNQLHHILSKANYDVVLAESVNMGIELLKTVSPNMVLCSNAKAEVDGIEIYQHFVREGLGADCSFILLSDNVDFEFVEKTLEAGIDDIIPTPFSTSQLLSVVGNKLKNDTHQHITQKKEVQISEAEKEFCNFQSFVDNYKSVYYSSKQVVFREGCSQSYVYVLKHGLVKEYAVNEDGKEFIYSLYGDGDLFGHYTLFEPDRYFCSVATVKECEIVLLPIQDVQDFVLSNPLATKNLFRLMSKNIIQKKKRLLEVAYNSLSQKVAESLVYLEDKMQKDTDFKNFGIQISRDDLAALSGVATESLIRTLKDFKDQNLIDLTRYSIKILDQPRLKKLQAV</sequence>
<dbReference type="CDD" id="cd00038">
    <property type="entry name" value="CAP_ED"/>
    <property type="match status" value="1"/>
</dbReference>
<dbReference type="Gene3D" id="1.10.10.10">
    <property type="entry name" value="Winged helix-like DNA-binding domain superfamily/Winged helix DNA-binding domain"/>
    <property type="match status" value="1"/>
</dbReference>
<dbReference type="Pfam" id="PF00072">
    <property type="entry name" value="Response_reg"/>
    <property type="match status" value="1"/>
</dbReference>
<dbReference type="InterPro" id="IPR050397">
    <property type="entry name" value="Env_Response_Regulators"/>
</dbReference>
<reference evidence="8 9" key="1">
    <citation type="submission" date="2017-11" db="EMBL/GenBank/DDBJ databases">
        <title>Infants hospitalized years apart are colonized by the same room-sourced microbial strains.</title>
        <authorList>
            <person name="Brooks B."/>
            <person name="Olm M.R."/>
            <person name="Firek B.A."/>
            <person name="Baker R."/>
            <person name="Thomas B.C."/>
            <person name="Morowitz M.J."/>
            <person name="Banfield J.F."/>
        </authorList>
    </citation>
    <scope>NUCLEOTIDE SEQUENCE [LARGE SCALE GENOMIC DNA]</scope>
    <source>
        <strain evidence="8">S2_009_000_R2_76</strain>
    </source>
</reference>
<evidence type="ECO:0000313" key="8">
    <source>
        <dbReference type="EMBL" id="PZP48840.1"/>
    </source>
</evidence>
<dbReference type="GO" id="GO:0000160">
    <property type="term" value="P:phosphorelay signal transduction system"/>
    <property type="evidence" value="ECO:0007669"/>
    <property type="project" value="InterPro"/>
</dbReference>
<feature type="domain" description="Response regulatory" evidence="6">
    <location>
        <begin position="3"/>
        <end position="119"/>
    </location>
</feature>
<dbReference type="InterPro" id="IPR012318">
    <property type="entry name" value="HTH_CRP"/>
</dbReference>
<dbReference type="InterPro" id="IPR000595">
    <property type="entry name" value="cNMP-bd_dom"/>
</dbReference>
<dbReference type="Proteomes" id="UP000249645">
    <property type="component" value="Unassembled WGS sequence"/>
</dbReference>
<dbReference type="PANTHER" id="PTHR24567">
    <property type="entry name" value="CRP FAMILY TRANSCRIPTIONAL REGULATORY PROTEIN"/>
    <property type="match status" value="1"/>
</dbReference>
<dbReference type="Gene3D" id="3.40.50.2300">
    <property type="match status" value="1"/>
</dbReference>
<feature type="domain" description="Cyclic nucleotide-binding" evidence="5">
    <location>
        <begin position="148"/>
        <end position="256"/>
    </location>
</feature>
<dbReference type="Gene3D" id="2.60.120.10">
    <property type="entry name" value="Jelly Rolls"/>
    <property type="match status" value="1"/>
</dbReference>
<evidence type="ECO:0000313" key="9">
    <source>
        <dbReference type="Proteomes" id="UP000249645"/>
    </source>
</evidence>
<dbReference type="InterPro" id="IPR036388">
    <property type="entry name" value="WH-like_DNA-bd_sf"/>
</dbReference>
<keyword evidence="1" id="KW-0805">Transcription regulation</keyword>
<dbReference type="SMART" id="SM00100">
    <property type="entry name" value="cNMP"/>
    <property type="match status" value="1"/>
</dbReference>
<name>A0A2W5F5F7_9SPHI</name>
<dbReference type="GO" id="GO:0003677">
    <property type="term" value="F:DNA binding"/>
    <property type="evidence" value="ECO:0007669"/>
    <property type="project" value="UniProtKB-KW"/>
</dbReference>
<evidence type="ECO:0000259" key="5">
    <source>
        <dbReference type="PROSITE" id="PS50042"/>
    </source>
</evidence>
<dbReference type="AlphaFoldDB" id="A0A2W5F5F7"/>
<accession>A0A2W5F5F7</accession>
<dbReference type="GO" id="GO:0005829">
    <property type="term" value="C:cytosol"/>
    <property type="evidence" value="ECO:0007669"/>
    <property type="project" value="TreeGrafter"/>
</dbReference>
<dbReference type="PROSITE" id="PS50042">
    <property type="entry name" value="CNMP_BINDING_3"/>
    <property type="match status" value="1"/>
</dbReference>
<keyword evidence="3" id="KW-0804">Transcription</keyword>
<dbReference type="InterPro" id="IPR001789">
    <property type="entry name" value="Sig_transdc_resp-reg_receiver"/>
</dbReference>
<evidence type="ECO:0008006" key="10">
    <source>
        <dbReference type="Google" id="ProtNLM"/>
    </source>
</evidence>
<dbReference type="InterPro" id="IPR014710">
    <property type="entry name" value="RmlC-like_jellyroll"/>
</dbReference>
<dbReference type="SUPFAM" id="SSF46785">
    <property type="entry name" value="Winged helix' DNA-binding domain"/>
    <property type="match status" value="1"/>
</dbReference>
<dbReference type="SMART" id="SM00419">
    <property type="entry name" value="HTH_CRP"/>
    <property type="match status" value="1"/>
</dbReference>
<dbReference type="InterPro" id="IPR036390">
    <property type="entry name" value="WH_DNA-bd_sf"/>
</dbReference>
<gene>
    <name evidence="8" type="ORF">DI598_09275</name>
</gene>
<evidence type="ECO:0000259" key="7">
    <source>
        <dbReference type="PROSITE" id="PS51063"/>
    </source>
</evidence>
<dbReference type="Pfam" id="PF00027">
    <property type="entry name" value="cNMP_binding"/>
    <property type="match status" value="1"/>
</dbReference>
<dbReference type="PROSITE" id="PS50110">
    <property type="entry name" value="RESPONSE_REGULATORY"/>
    <property type="match status" value="1"/>
</dbReference>
<dbReference type="InterPro" id="IPR011006">
    <property type="entry name" value="CheY-like_superfamily"/>
</dbReference>
<dbReference type="SUPFAM" id="SSF51206">
    <property type="entry name" value="cAMP-binding domain-like"/>
    <property type="match status" value="1"/>
</dbReference>
<dbReference type="PANTHER" id="PTHR24567:SF26">
    <property type="entry name" value="REGULATORY PROTEIN YEIL"/>
    <property type="match status" value="1"/>
</dbReference>
<comment type="caution">
    <text evidence="4">Lacks conserved residue(s) required for the propagation of feature annotation.</text>
</comment>
<comment type="caution">
    <text evidence="8">The sequence shown here is derived from an EMBL/GenBank/DDBJ whole genome shotgun (WGS) entry which is preliminary data.</text>
</comment>